<dbReference type="OrthoDB" id="9807426at2"/>
<dbReference type="eggNOG" id="COG1670">
    <property type="taxonomic scope" value="Bacteria"/>
</dbReference>
<evidence type="ECO:0000313" key="5">
    <source>
        <dbReference type="Proteomes" id="UP000008207"/>
    </source>
</evidence>
<dbReference type="HOGENOM" id="CLU_105788_3_0_5"/>
<evidence type="ECO:0000259" key="3">
    <source>
        <dbReference type="PROSITE" id="PS51186"/>
    </source>
</evidence>
<name>B8IHI8_METNO</name>
<protein>
    <submittedName>
        <fullName evidence="4">GCN5-related N-acetyltransferase</fullName>
    </submittedName>
</protein>
<dbReference type="CDD" id="cd04301">
    <property type="entry name" value="NAT_SF"/>
    <property type="match status" value="1"/>
</dbReference>
<gene>
    <name evidence="4" type="ordered locus">Mnod_6906</name>
</gene>
<dbReference type="Pfam" id="PF00583">
    <property type="entry name" value="Acetyltransf_1"/>
    <property type="match status" value="1"/>
</dbReference>
<proteinExistence type="predicted"/>
<dbReference type="PANTHER" id="PTHR43072">
    <property type="entry name" value="N-ACETYLTRANSFERASE"/>
    <property type="match status" value="1"/>
</dbReference>
<keyword evidence="5" id="KW-1185">Reference proteome</keyword>
<dbReference type="AlphaFoldDB" id="B8IHI8"/>
<dbReference type="STRING" id="460265.Mnod_6906"/>
<evidence type="ECO:0000256" key="2">
    <source>
        <dbReference type="ARBA" id="ARBA00023315"/>
    </source>
</evidence>
<feature type="domain" description="N-acetyltransferase" evidence="3">
    <location>
        <begin position="19"/>
        <end position="175"/>
    </location>
</feature>
<dbReference type="EMBL" id="CP001349">
    <property type="protein sequence ID" value="ACL61651.1"/>
    <property type="molecule type" value="Genomic_DNA"/>
</dbReference>
<dbReference type="SUPFAM" id="SSF55729">
    <property type="entry name" value="Acyl-CoA N-acyltransferases (Nat)"/>
    <property type="match status" value="1"/>
</dbReference>
<dbReference type="Proteomes" id="UP000008207">
    <property type="component" value="Chromosome"/>
</dbReference>
<organism evidence="4 5">
    <name type="scientific">Methylobacterium nodulans (strain LMG 21967 / CNCM I-2342 / ORS 2060)</name>
    <dbReference type="NCBI Taxonomy" id="460265"/>
    <lineage>
        <taxon>Bacteria</taxon>
        <taxon>Pseudomonadati</taxon>
        <taxon>Pseudomonadota</taxon>
        <taxon>Alphaproteobacteria</taxon>
        <taxon>Hyphomicrobiales</taxon>
        <taxon>Methylobacteriaceae</taxon>
        <taxon>Methylobacterium</taxon>
    </lineage>
</organism>
<sequence length="175" mass="19058">MEPISTYAASERLRDGRSLTIRALRPEDREGLLAAVDRFGEQSRYLRFFGPKRGFSDKEIDYFVNVDFRGHVALVALVDETARPTVIGGSRYIVTGPGVAELACAVADDYQGQGVGTALMRHLIAIASKSGLRELTAEVLADNAPMLTLLARCGLTVSRQRDGQVVHVVARLPES</sequence>
<reference evidence="4 5" key="1">
    <citation type="submission" date="2009-01" db="EMBL/GenBank/DDBJ databases">
        <title>Complete sequence of chromosome of Methylobacterium nodulans ORS 2060.</title>
        <authorList>
            <consortium name="US DOE Joint Genome Institute"/>
            <person name="Lucas S."/>
            <person name="Copeland A."/>
            <person name="Lapidus A."/>
            <person name="Glavina del Rio T."/>
            <person name="Dalin E."/>
            <person name="Tice H."/>
            <person name="Bruce D."/>
            <person name="Goodwin L."/>
            <person name="Pitluck S."/>
            <person name="Sims D."/>
            <person name="Brettin T."/>
            <person name="Detter J.C."/>
            <person name="Han C."/>
            <person name="Larimer F."/>
            <person name="Land M."/>
            <person name="Hauser L."/>
            <person name="Kyrpides N."/>
            <person name="Ivanova N."/>
            <person name="Marx C.J."/>
            <person name="Richardson P."/>
        </authorList>
    </citation>
    <scope>NUCLEOTIDE SEQUENCE [LARGE SCALE GENOMIC DNA]</scope>
    <source>
        <strain evidence="5">LMG 21967 / CNCM I-2342 / ORS 2060</strain>
    </source>
</reference>
<accession>B8IHI8</accession>
<keyword evidence="2" id="KW-0012">Acyltransferase</keyword>
<dbReference type="GO" id="GO:0016747">
    <property type="term" value="F:acyltransferase activity, transferring groups other than amino-acyl groups"/>
    <property type="evidence" value="ECO:0007669"/>
    <property type="project" value="InterPro"/>
</dbReference>
<dbReference type="PANTHER" id="PTHR43072:SF23">
    <property type="entry name" value="UPF0039 PROTEIN C11D3.02C"/>
    <property type="match status" value="1"/>
</dbReference>
<dbReference type="InterPro" id="IPR000182">
    <property type="entry name" value="GNAT_dom"/>
</dbReference>
<dbReference type="PROSITE" id="PS51186">
    <property type="entry name" value="GNAT"/>
    <property type="match status" value="1"/>
</dbReference>
<dbReference type="InterPro" id="IPR016181">
    <property type="entry name" value="Acyl_CoA_acyltransferase"/>
</dbReference>
<dbReference type="RefSeq" id="WP_015933215.1">
    <property type="nucleotide sequence ID" value="NC_011894.1"/>
</dbReference>
<keyword evidence="1 4" id="KW-0808">Transferase</keyword>
<dbReference type="KEGG" id="mno:Mnod_6906"/>
<evidence type="ECO:0000256" key="1">
    <source>
        <dbReference type="ARBA" id="ARBA00022679"/>
    </source>
</evidence>
<evidence type="ECO:0000313" key="4">
    <source>
        <dbReference type="EMBL" id="ACL61651.1"/>
    </source>
</evidence>
<dbReference type="Gene3D" id="3.40.630.30">
    <property type="match status" value="1"/>
</dbReference>